<dbReference type="InterPro" id="IPR012001">
    <property type="entry name" value="Thiamin_PyroP_enz_TPP-bd_dom"/>
</dbReference>
<evidence type="ECO:0000256" key="7">
    <source>
        <dbReference type="SAM" id="MobiDB-lite"/>
    </source>
</evidence>
<comment type="cofactor">
    <cofactor evidence="6">
        <name>thiamine diphosphate</name>
        <dbReference type="ChEBI" id="CHEBI:58937"/>
    </cofactor>
    <text evidence="6">Binds 1 thiamine pyrophosphate per subunit.</text>
</comment>
<dbReference type="InterPro" id="IPR004433">
    <property type="entry name" value="MenaQ_synth_MenD"/>
</dbReference>
<dbReference type="HAMAP" id="MF_01659">
    <property type="entry name" value="MenD"/>
    <property type="match status" value="1"/>
</dbReference>
<feature type="domain" description="Thiamine pyrophosphate enzyme N-terminal TPP-binding" evidence="8">
    <location>
        <begin position="7"/>
        <end position="119"/>
    </location>
</feature>
<evidence type="ECO:0000259" key="8">
    <source>
        <dbReference type="Pfam" id="PF02776"/>
    </source>
</evidence>
<evidence type="ECO:0000313" key="9">
    <source>
        <dbReference type="EMBL" id="MEJ5944308.1"/>
    </source>
</evidence>
<dbReference type="EMBL" id="JBBIAA010000002">
    <property type="protein sequence ID" value="MEJ5944308.1"/>
    <property type="molecule type" value="Genomic_DNA"/>
</dbReference>
<evidence type="ECO:0000256" key="2">
    <source>
        <dbReference type="ARBA" id="ARBA00022723"/>
    </source>
</evidence>
<feature type="compositionally biased region" description="Basic and acidic residues" evidence="7">
    <location>
        <begin position="635"/>
        <end position="646"/>
    </location>
</feature>
<reference evidence="9 10" key="1">
    <citation type="journal article" date="2017" name="Int. J. Syst. Evol. Microbiol.">
        <title>Pseudokineococcus basanitobsidens sp. nov., isolated from volcanic rock.</title>
        <authorList>
            <person name="Lee D.W."/>
            <person name="Park M.Y."/>
            <person name="Kim J.J."/>
            <person name="Kim B.S."/>
        </authorList>
    </citation>
    <scope>NUCLEOTIDE SEQUENCE [LARGE SCALE GENOMIC DNA]</scope>
    <source>
        <strain evidence="9 10">DSM 103726</strain>
    </source>
</reference>
<dbReference type="Proteomes" id="UP001387100">
    <property type="component" value="Unassembled WGS sequence"/>
</dbReference>
<dbReference type="SUPFAM" id="SSF52518">
    <property type="entry name" value="Thiamin diphosphate-binding fold (THDP-binding)"/>
    <property type="match status" value="2"/>
</dbReference>
<dbReference type="PANTHER" id="PTHR42916:SF1">
    <property type="entry name" value="PROTEIN PHYLLO, CHLOROPLASTIC"/>
    <property type="match status" value="1"/>
</dbReference>
<feature type="region of interest" description="Disordered" evidence="7">
    <location>
        <begin position="620"/>
        <end position="690"/>
    </location>
</feature>
<keyword evidence="5 6" id="KW-0464">Manganese</keyword>
<comment type="function">
    <text evidence="6">Catalyzes the thiamine diphosphate-dependent decarboxylation of 2-oxoglutarate and the subsequent addition of the resulting succinic semialdehyde-thiamine pyrophosphate anion to isochorismate to yield 2-succinyl-5-enolpyruvyl-6-hydroxy-3-cyclohexene-1-carboxylate (SEPHCHC).</text>
</comment>
<keyword evidence="2 6" id="KW-0479">Metal-binding</keyword>
<comment type="pathway">
    <text evidence="6">Quinol/quinone metabolism; 1,4-dihydroxy-2-naphthoate biosynthesis; 1,4-dihydroxy-2-naphthoate from chorismate: step 2/7.</text>
</comment>
<keyword evidence="1 6" id="KW-0808">Transferase</keyword>
<dbReference type="RefSeq" id="WP_339573697.1">
    <property type="nucleotide sequence ID" value="NZ_JBBIAA010000002.1"/>
</dbReference>
<evidence type="ECO:0000256" key="6">
    <source>
        <dbReference type="HAMAP-Rule" id="MF_01659"/>
    </source>
</evidence>
<dbReference type="EC" id="2.2.1.9" evidence="6"/>
<protein>
    <recommendedName>
        <fullName evidence="6">2-succinyl-5-enolpyruvyl-6-hydroxy-3-cyclohexene-1-carboxylate synthase</fullName>
        <shortName evidence="6">SEPHCHC synthase</shortName>
        <ecNumber evidence="6">2.2.1.9</ecNumber>
    </recommendedName>
    <alternativeName>
        <fullName evidence="6">Menaquinone biosynthesis protein MenD</fullName>
    </alternativeName>
</protein>
<evidence type="ECO:0000256" key="5">
    <source>
        <dbReference type="ARBA" id="ARBA00023211"/>
    </source>
</evidence>
<name>A0ABU8RGW0_9ACTN</name>
<keyword evidence="3 6" id="KW-0460">Magnesium</keyword>
<dbReference type="InterPro" id="IPR029061">
    <property type="entry name" value="THDP-binding"/>
</dbReference>
<evidence type="ECO:0000313" key="10">
    <source>
        <dbReference type="Proteomes" id="UP001387100"/>
    </source>
</evidence>
<comment type="cofactor">
    <cofactor evidence="6">
        <name>Mg(2+)</name>
        <dbReference type="ChEBI" id="CHEBI:18420"/>
    </cofactor>
    <cofactor evidence="6">
        <name>Mn(2+)</name>
        <dbReference type="ChEBI" id="CHEBI:29035"/>
    </cofactor>
</comment>
<comment type="subunit">
    <text evidence="6">Homodimer.</text>
</comment>
<dbReference type="PANTHER" id="PTHR42916">
    <property type="entry name" value="2-SUCCINYL-5-ENOLPYRUVYL-6-HYDROXY-3-CYCLOHEXENE-1-CARBOXYLATE SYNTHASE"/>
    <property type="match status" value="1"/>
</dbReference>
<evidence type="ECO:0000256" key="1">
    <source>
        <dbReference type="ARBA" id="ARBA00022679"/>
    </source>
</evidence>
<proteinExistence type="inferred from homology"/>
<accession>A0ABU8RGW0</accession>
<feature type="compositionally biased region" description="Acidic residues" evidence="7">
    <location>
        <begin position="143"/>
        <end position="161"/>
    </location>
</feature>
<dbReference type="Gene3D" id="3.40.50.970">
    <property type="match status" value="2"/>
</dbReference>
<comment type="similarity">
    <text evidence="6">Belongs to the TPP enzyme family. MenD subfamily.</text>
</comment>
<keyword evidence="4 6" id="KW-0786">Thiamine pyrophosphate</keyword>
<comment type="caution">
    <text evidence="9">The sequence shown here is derived from an EMBL/GenBank/DDBJ whole genome shotgun (WGS) entry which is preliminary data.</text>
</comment>
<evidence type="ECO:0000256" key="3">
    <source>
        <dbReference type="ARBA" id="ARBA00022842"/>
    </source>
</evidence>
<comment type="catalytic activity">
    <reaction evidence="6">
        <text>isochorismate + 2-oxoglutarate + H(+) = 5-enolpyruvoyl-6-hydroxy-2-succinyl-cyclohex-3-ene-1-carboxylate + CO2</text>
        <dbReference type="Rhea" id="RHEA:25593"/>
        <dbReference type="ChEBI" id="CHEBI:15378"/>
        <dbReference type="ChEBI" id="CHEBI:16526"/>
        <dbReference type="ChEBI" id="CHEBI:16810"/>
        <dbReference type="ChEBI" id="CHEBI:29780"/>
        <dbReference type="ChEBI" id="CHEBI:58818"/>
        <dbReference type="EC" id="2.2.1.9"/>
    </reaction>
</comment>
<feature type="region of interest" description="Disordered" evidence="7">
    <location>
        <begin position="139"/>
        <end position="163"/>
    </location>
</feature>
<sequence length="690" mass="69604">MPHPAQTCATALVAALTARGVRHVVLCPGSRSAPLAYALADAERAGELVVHVRTDERAAAFTALGVGRATGVPAAVVTTSGTAVANLHPAVLEAHHAGVPLVVVSADRPHALRGTWANQTSELQAGLFGAAVRVALDLAAPPDGEDPDGVDPDGEGGDGEGTDAAAARWAQAVAGAVDAARGLPPAGGGVAPRPGPVHVDAAFADPLVPDGGPAASPAVPARRLGPPPRGQDVHVLVAGPRTVVVAGDAPARTGWGARWLAEAGGWPLLAEPTSGARSGPCAVGPYRLLLERPELGGRVERVVVVGRPTLSRPVARLLADPAVEVVQVVEHADDPGPPPRPGLRRVVGTAVPAGVLPGAWPADRALAPDAWLGAWLRAGEAAAAAVDGVLAAGPVTGPLLAREVVAATGPGDLLVLAASNAVRDADLAGAPVVEPALDAQRRPSPPPLRVPEDVRVVLAGRGLAGIDGTVSGGVGAALATGRRTRVLVGDLAALHDLAGLAVPADERARTTRWSRPPRVQVVVLDDGGGGIFGLLEHGEVAGGSPARAADVERLFGTPTGADLVALAGGLGVPARRVDTLEDLRGALRDPGPGLQVLVVPVDRAGLRDLHARLRREVGRALDGEIAGGGEGTDPPDPHHPDPHHPDPPPPDPPHPDPHPPDPPHPDPHHPDPHHPDAVPGDTTPPPGDRP</sequence>
<comment type="pathway">
    <text evidence="6">Quinol/quinone metabolism; menaquinone biosynthesis.</text>
</comment>
<dbReference type="Gene3D" id="3.40.50.1220">
    <property type="entry name" value="TPP-binding domain"/>
    <property type="match status" value="1"/>
</dbReference>
<feature type="region of interest" description="Disordered" evidence="7">
    <location>
        <begin position="201"/>
        <end position="227"/>
    </location>
</feature>
<gene>
    <name evidence="6" type="primary">menD</name>
    <name evidence="9" type="ORF">WDZ17_03240</name>
</gene>
<keyword evidence="10" id="KW-1185">Reference proteome</keyword>
<keyword evidence="6" id="KW-0474">Menaquinone biosynthesis</keyword>
<feature type="compositionally biased region" description="Basic and acidic residues" evidence="7">
    <location>
        <begin position="653"/>
        <end position="676"/>
    </location>
</feature>
<evidence type="ECO:0000256" key="4">
    <source>
        <dbReference type="ARBA" id="ARBA00023052"/>
    </source>
</evidence>
<dbReference type="Pfam" id="PF02776">
    <property type="entry name" value="TPP_enzyme_N"/>
    <property type="match status" value="1"/>
</dbReference>
<organism evidence="9 10">
    <name type="scientific">Pseudokineococcus basanitobsidens</name>
    <dbReference type="NCBI Taxonomy" id="1926649"/>
    <lineage>
        <taxon>Bacteria</taxon>
        <taxon>Bacillati</taxon>
        <taxon>Actinomycetota</taxon>
        <taxon>Actinomycetes</taxon>
        <taxon>Kineosporiales</taxon>
        <taxon>Kineosporiaceae</taxon>
        <taxon>Pseudokineococcus</taxon>
    </lineage>
</organism>